<dbReference type="AlphaFoldDB" id="A0AAV6IKN7"/>
<dbReference type="GO" id="GO:0043531">
    <property type="term" value="F:ADP binding"/>
    <property type="evidence" value="ECO:0007669"/>
    <property type="project" value="InterPro"/>
</dbReference>
<keyword evidence="2" id="KW-0433">Leucine-rich repeat</keyword>
<dbReference type="Proteomes" id="UP000823749">
    <property type="component" value="Chromosome 10"/>
</dbReference>
<evidence type="ECO:0000256" key="3">
    <source>
        <dbReference type="ARBA" id="ARBA00022737"/>
    </source>
</evidence>
<dbReference type="InterPro" id="IPR044974">
    <property type="entry name" value="Disease_R_plants"/>
</dbReference>
<name>A0AAV6IKN7_9ERIC</name>
<comment type="caution">
    <text evidence="9">The sequence shown here is derived from an EMBL/GenBank/DDBJ whole genome shotgun (WGS) entry which is preliminary data.</text>
</comment>
<organism evidence="9 10">
    <name type="scientific">Rhododendron griersonianum</name>
    <dbReference type="NCBI Taxonomy" id="479676"/>
    <lineage>
        <taxon>Eukaryota</taxon>
        <taxon>Viridiplantae</taxon>
        <taxon>Streptophyta</taxon>
        <taxon>Embryophyta</taxon>
        <taxon>Tracheophyta</taxon>
        <taxon>Spermatophyta</taxon>
        <taxon>Magnoliopsida</taxon>
        <taxon>eudicotyledons</taxon>
        <taxon>Gunneridae</taxon>
        <taxon>Pentapetalae</taxon>
        <taxon>asterids</taxon>
        <taxon>Ericales</taxon>
        <taxon>Ericaceae</taxon>
        <taxon>Ericoideae</taxon>
        <taxon>Rhodoreae</taxon>
        <taxon>Rhododendron</taxon>
    </lineage>
</organism>
<feature type="domain" description="Disease resistance R13L4/SHOC-2-like LRR" evidence="8">
    <location>
        <begin position="572"/>
        <end position="871"/>
    </location>
</feature>
<dbReference type="Gene3D" id="1.10.10.10">
    <property type="entry name" value="Winged helix-like DNA-binding domain superfamily/Winged helix DNA-binding domain"/>
    <property type="match status" value="1"/>
</dbReference>
<keyword evidence="5" id="KW-0611">Plant defense</keyword>
<protein>
    <recommendedName>
        <fullName evidence="11">NB-ARC domain-containing protein</fullName>
    </recommendedName>
</protein>
<dbReference type="EMBL" id="JACTNZ010000010">
    <property type="protein sequence ID" value="KAG5529208.1"/>
    <property type="molecule type" value="Genomic_DNA"/>
</dbReference>
<evidence type="ECO:0000313" key="10">
    <source>
        <dbReference type="Proteomes" id="UP000823749"/>
    </source>
</evidence>
<proteinExistence type="inferred from homology"/>
<dbReference type="Gene3D" id="1.10.8.430">
    <property type="entry name" value="Helical domain of apoptotic protease-activating factors"/>
    <property type="match status" value="1"/>
</dbReference>
<evidence type="ECO:0000256" key="1">
    <source>
        <dbReference type="ARBA" id="ARBA00008894"/>
    </source>
</evidence>
<comment type="similarity">
    <text evidence="1">Belongs to the disease resistance NB-LRR family.</text>
</comment>
<evidence type="ECO:0000259" key="8">
    <source>
        <dbReference type="Pfam" id="PF23598"/>
    </source>
</evidence>
<evidence type="ECO:0000313" key="9">
    <source>
        <dbReference type="EMBL" id="KAG5529208.1"/>
    </source>
</evidence>
<dbReference type="Gene3D" id="3.40.50.300">
    <property type="entry name" value="P-loop containing nucleotide triphosphate hydrolases"/>
    <property type="match status" value="1"/>
</dbReference>
<dbReference type="PRINTS" id="PR00364">
    <property type="entry name" value="DISEASERSIST"/>
</dbReference>
<dbReference type="Pfam" id="PF23559">
    <property type="entry name" value="WHD_DRP"/>
    <property type="match status" value="1"/>
</dbReference>
<evidence type="ECO:0000256" key="2">
    <source>
        <dbReference type="ARBA" id="ARBA00022614"/>
    </source>
</evidence>
<feature type="domain" description="Disease resistance protein winged helix" evidence="7">
    <location>
        <begin position="421"/>
        <end position="496"/>
    </location>
</feature>
<sequence length="913" mass="104531">MAYDVPILIFINKLQKLQQLAEDRFLFAPLRNKMNKIVNELKQILTFLEQENASSKMLMDQLLPNLYSAEYVIESILLKTTRRRQKGVLNKITKKPLFVWSQVQLSCKLKEIKKKIRAVYIEFGMDMTVNPIPQPLGLVKRHDDEMPDRLVGRGDTEKEIVGRLKNNEEENLSVISLFSEESLGKTALAKNVYNRLDVRQHFQCRLLVHVPEDFSYKDLLLIIIAQLPVGVVKDVELMKENQLSDMLFQFFMEVKFLMVLDNVPGVDLWRKLVRPFADMAKGSRIMLTTRNSDVASQADPWSNPVRLERLNEEDSWVLFLNKVNVGTPEENNPRNGPQEDHLSNHLKSFRVKILRICGGSPPAIVLLGGLLSRVSEWSSVIDHLSRGRSEDDHSVPLSSILALSYRKLQFVLRPCFLYLALFPKMYEIPLRRLLHLWLAEGFVQTSTEETSVVPEPEDMAQVFLNELVCRNMIEIARRNPDGSPNTCRLPCFLHDVFLSEAEDIGFLHVHHRKSDCISPDTPNLFRLADQYFGVRSTSDSHTQKLCSYLLFETQKHNTPNKEIETLLKRIMQRRNVALLKVIDLESIYRPELPDKLGELQNLTYIGLRWTGLYSCPASIGDLPCLETLDLKYTNITTLPSSIWKAKNLRHLYMNEVSIEKPSKEPSIHLQTLVGLHIGSKDPDEYGLTRLTSLRKLRMTCHSKALKGTINWISGLGKLQTLKLRSRDPFGQPLDIVLSDERLKVHQSLVSLSLFGVIKGGTANLPQNLKTLALSMSKLEEDQMQLLVQLPKLNILVLLTRSYSGTKMEYCRGTFPALRVLKLWKLGTLEEWCVEEGGLPKLEEMEIRGCEKLRKFEGSEHLRALKELVLTNMPKDFVEAVGEKSVKEKLVMNEWQVHEKVNERAASSPSPACK</sequence>
<evidence type="ECO:0000256" key="4">
    <source>
        <dbReference type="ARBA" id="ARBA00022741"/>
    </source>
</evidence>
<evidence type="ECO:0000259" key="6">
    <source>
        <dbReference type="Pfam" id="PF00931"/>
    </source>
</evidence>
<keyword evidence="4" id="KW-0547">Nucleotide-binding</keyword>
<dbReference type="PANTHER" id="PTHR23155:SF955">
    <property type="entry name" value="AAA+ ATPASE DOMAIN-CONTAINING PROTEIN"/>
    <property type="match status" value="1"/>
</dbReference>
<accession>A0AAV6IKN7</accession>
<dbReference type="Pfam" id="PF00931">
    <property type="entry name" value="NB-ARC"/>
    <property type="match status" value="1"/>
</dbReference>
<dbReference type="SUPFAM" id="SSF52058">
    <property type="entry name" value="L domain-like"/>
    <property type="match status" value="1"/>
</dbReference>
<feature type="domain" description="NB-ARC" evidence="6">
    <location>
        <begin position="158"/>
        <end position="324"/>
    </location>
</feature>
<evidence type="ECO:0000259" key="7">
    <source>
        <dbReference type="Pfam" id="PF23559"/>
    </source>
</evidence>
<evidence type="ECO:0000256" key="5">
    <source>
        <dbReference type="ARBA" id="ARBA00022821"/>
    </source>
</evidence>
<dbReference type="InterPro" id="IPR027417">
    <property type="entry name" value="P-loop_NTPase"/>
</dbReference>
<dbReference type="Pfam" id="PF23598">
    <property type="entry name" value="LRR_14"/>
    <property type="match status" value="1"/>
</dbReference>
<dbReference type="GO" id="GO:0098542">
    <property type="term" value="P:defense response to other organism"/>
    <property type="evidence" value="ECO:0007669"/>
    <property type="project" value="TreeGrafter"/>
</dbReference>
<dbReference type="InterPro" id="IPR042197">
    <property type="entry name" value="Apaf_helical"/>
</dbReference>
<keyword evidence="3" id="KW-0677">Repeat</keyword>
<dbReference type="InterPro" id="IPR058922">
    <property type="entry name" value="WHD_DRP"/>
</dbReference>
<dbReference type="InterPro" id="IPR036388">
    <property type="entry name" value="WH-like_DNA-bd_sf"/>
</dbReference>
<dbReference type="InterPro" id="IPR002182">
    <property type="entry name" value="NB-ARC"/>
</dbReference>
<dbReference type="SUPFAM" id="SSF52540">
    <property type="entry name" value="P-loop containing nucleoside triphosphate hydrolases"/>
    <property type="match status" value="1"/>
</dbReference>
<dbReference type="PANTHER" id="PTHR23155">
    <property type="entry name" value="DISEASE RESISTANCE PROTEIN RP"/>
    <property type="match status" value="1"/>
</dbReference>
<reference evidence="9" key="1">
    <citation type="submission" date="2020-08" db="EMBL/GenBank/DDBJ databases">
        <title>Plant Genome Project.</title>
        <authorList>
            <person name="Zhang R.-G."/>
        </authorList>
    </citation>
    <scope>NUCLEOTIDE SEQUENCE</scope>
    <source>
        <strain evidence="9">WSP0</strain>
        <tissue evidence="9">Leaf</tissue>
    </source>
</reference>
<dbReference type="InterPro" id="IPR055414">
    <property type="entry name" value="LRR_R13L4/SHOC2-like"/>
</dbReference>
<dbReference type="InterPro" id="IPR032675">
    <property type="entry name" value="LRR_dom_sf"/>
</dbReference>
<gene>
    <name evidence="9" type="ORF">RHGRI_029786</name>
</gene>
<keyword evidence="10" id="KW-1185">Reference proteome</keyword>
<dbReference type="Gene3D" id="3.80.10.10">
    <property type="entry name" value="Ribonuclease Inhibitor"/>
    <property type="match status" value="2"/>
</dbReference>
<evidence type="ECO:0008006" key="11">
    <source>
        <dbReference type="Google" id="ProtNLM"/>
    </source>
</evidence>